<evidence type="ECO:0000259" key="2">
    <source>
        <dbReference type="SMART" id="SM00382"/>
    </source>
</evidence>
<dbReference type="SUPFAM" id="SSF52540">
    <property type="entry name" value="P-loop containing nucleoside triphosphate hydrolases"/>
    <property type="match status" value="1"/>
</dbReference>
<dbReference type="PANTHER" id="PTHR23076:SF97">
    <property type="entry name" value="ATP-DEPENDENT ZINC METALLOPROTEASE YME1L1"/>
    <property type="match status" value="1"/>
</dbReference>
<dbReference type="GO" id="GO:0016887">
    <property type="term" value="F:ATP hydrolysis activity"/>
    <property type="evidence" value="ECO:0007669"/>
    <property type="project" value="InterPro"/>
</dbReference>
<dbReference type="GO" id="GO:0005886">
    <property type="term" value="C:plasma membrane"/>
    <property type="evidence" value="ECO:0007669"/>
    <property type="project" value="TreeGrafter"/>
</dbReference>
<dbReference type="InterPro" id="IPR003593">
    <property type="entry name" value="AAA+_ATPase"/>
</dbReference>
<dbReference type="Pfam" id="PF00004">
    <property type="entry name" value="AAA"/>
    <property type="match status" value="1"/>
</dbReference>
<gene>
    <name evidence="3" type="ORF">VW35_08750</name>
</gene>
<keyword evidence="1" id="KW-0547">Nucleotide-binding</keyword>
<comment type="similarity">
    <text evidence="1">Belongs to the AAA ATPase family.</text>
</comment>
<evidence type="ECO:0000256" key="1">
    <source>
        <dbReference type="RuleBase" id="RU003651"/>
    </source>
</evidence>
<dbReference type="SMART" id="SM00382">
    <property type="entry name" value="AAA"/>
    <property type="match status" value="1"/>
</dbReference>
<dbReference type="CDD" id="cd19481">
    <property type="entry name" value="RecA-like_protease"/>
    <property type="match status" value="1"/>
</dbReference>
<dbReference type="GO" id="GO:0006508">
    <property type="term" value="P:proteolysis"/>
    <property type="evidence" value="ECO:0007669"/>
    <property type="project" value="InterPro"/>
</dbReference>
<proteinExistence type="inferred from homology"/>
<dbReference type="InterPro" id="IPR027417">
    <property type="entry name" value="P-loop_NTPase"/>
</dbReference>
<dbReference type="GO" id="GO:0030163">
    <property type="term" value="P:protein catabolic process"/>
    <property type="evidence" value="ECO:0007669"/>
    <property type="project" value="TreeGrafter"/>
</dbReference>
<comment type="caution">
    <text evidence="3">The sequence shown here is derived from an EMBL/GenBank/DDBJ whole genome shotgun (WGS) entry which is preliminary data.</text>
</comment>
<dbReference type="Gene3D" id="3.40.50.300">
    <property type="entry name" value="P-loop containing nucleotide triphosphate hydrolases"/>
    <property type="match status" value="1"/>
</dbReference>
<keyword evidence="1" id="KW-0067">ATP-binding</keyword>
<dbReference type="GO" id="GO:0004176">
    <property type="term" value="F:ATP-dependent peptidase activity"/>
    <property type="evidence" value="ECO:0007669"/>
    <property type="project" value="InterPro"/>
</dbReference>
<dbReference type="InterPro" id="IPR003959">
    <property type="entry name" value="ATPase_AAA_core"/>
</dbReference>
<evidence type="ECO:0000313" key="4">
    <source>
        <dbReference type="Proteomes" id="UP000033514"/>
    </source>
</evidence>
<dbReference type="Pfam" id="PF01434">
    <property type="entry name" value="Peptidase_M41"/>
    <property type="match status" value="1"/>
</dbReference>
<name>A0A0F5LAR2_9HYPH</name>
<dbReference type="PROSITE" id="PS00674">
    <property type="entry name" value="AAA"/>
    <property type="match status" value="1"/>
</dbReference>
<dbReference type="Proteomes" id="UP000033514">
    <property type="component" value="Unassembled WGS sequence"/>
</dbReference>
<accession>A0A0F5LAR2</accession>
<keyword evidence="4" id="KW-1185">Reference proteome</keyword>
<dbReference type="InterPro" id="IPR000642">
    <property type="entry name" value="Peptidase_M41"/>
</dbReference>
<dbReference type="GO" id="GO:0004222">
    <property type="term" value="F:metalloendopeptidase activity"/>
    <property type="evidence" value="ECO:0007669"/>
    <property type="project" value="InterPro"/>
</dbReference>
<protein>
    <recommendedName>
        <fullName evidence="2">AAA+ ATPase domain-containing protein</fullName>
    </recommendedName>
</protein>
<feature type="domain" description="AAA+ ATPase" evidence="2">
    <location>
        <begin position="231"/>
        <end position="374"/>
    </location>
</feature>
<organism evidence="3 4">
    <name type="scientific">Devosia soli</name>
    <dbReference type="NCBI Taxonomy" id="361041"/>
    <lineage>
        <taxon>Bacteria</taxon>
        <taxon>Pseudomonadati</taxon>
        <taxon>Pseudomonadota</taxon>
        <taxon>Alphaproteobacteria</taxon>
        <taxon>Hyphomicrobiales</taxon>
        <taxon>Devosiaceae</taxon>
        <taxon>Devosia</taxon>
    </lineage>
</organism>
<dbReference type="AlphaFoldDB" id="A0A0F5LAR2"/>
<dbReference type="STRING" id="361041.VW35_08750"/>
<reference evidence="3 4" key="1">
    <citation type="submission" date="2015-03" db="EMBL/GenBank/DDBJ databases">
        <authorList>
            <person name="Hassan Y.I."/>
            <person name="Lepp D."/>
            <person name="Zhou T."/>
        </authorList>
    </citation>
    <scope>NUCLEOTIDE SEQUENCE [LARGE SCALE GENOMIC DNA]</scope>
    <source>
        <strain evidence="3 4">GH2-10</strain>
    </source>
</reference>
<evidence type="ECO:0000313" key="3">
    <source>
        <dbReference type="EMBL" id="KKB79274.1"/>
    </source>
</evidence>
<dbReference type="InterPro" id="IPR003960">
    <property type="entry name" value="ATPase_AAA_CS"/>
</dbReference>
<dbReference type="PATRIC" id="fig|361041.3.peg.1100"/>
<dbReference type="Gene3D" id="1.20.58.760">
    <property type="entry name" value="Peptidase M41"/>
    <property type="match status" value="1"/>
</dbReference>
<dbReference type="GO" id="GO:0005524">
    <property type="term" value="F:ATP binding"/>
    <property type="evidence" value="ECO:0007669"/>
    <property type="project" value="UniProtKB-KW"/>
</dbReference>
<dbReference type="InterPro" id="IPR037219">
    <property type="entry name" value="Peptidase_M41-like"/>
</dbReference>
<dbReference type="PANTHER" id="PTHR23076">
    <property type="entry name" value="METALLOPROTEASE M41 FTSH"/>
    <property type="match status" value="1"/>
</dbReference>
<sequence>MIRNSTVNAGMTAHVMPAVGSSIVILVTAALEEHALSQGVLLPDPWTKDAPPTIVYVPDSSWLAPMTVVIDARGGAVHGTPSREKSEVARDLDVLVRIEDGASVWVAVSSAHVPDLARRAAECFVTVKGLTSAAIARAVGTVTGQEIIIEDADWRGLSLPLIASSIRSGDTAEACRDRLRRWSAHTDETEDAGEETEEGDQWPVFGSAAVWLTETLALFDGLKTGRVPKGLLRHTMLAGQPGCGKSTLVDQLAERAAIPLHRLSVGALFAAGTGYLDSVVRQIVGFFDALRSHNGPAIGIIEEIDAMSTRTGGTDSNGAYWSTVITSMLLAIDDLNASGAPVLLVGCTNRPEDVDAAICRPGRIGRFIEVTPPQTIDDVVAVLRVHLGRDLPDAPLRDLARLWLGESQAQLADRIAAAQNKAILAGRPLGLADLDPDGMTKKADSNGILKKAALHEAAHAAIADAFGREVGAMALRLDRAGSVSGFTTLIPRLMGATYDERLDDCCIALAGRAADAYFGKRVDDGSATDLIQASHAIALLYLSTGLSETLIALPPDVVTKELTTNLVLQDTVETILQDQMSRADDLVAQHHQTIERLAEVLLERRTLAKAEIAAFLTESKA</sequence>
<dbReference type="EMBL" id="LAJG01000015">
    <property type="protein sequence ID" value="KKB79274.1"/>
    <property type="molecule type" value="Genomic_DNA"/>
</dbReference>
<dbReference type="SUPFAM" id="SSF140990">
    <property type="entry name" value="FtsH protease domain-like"/>
    <property type="match status" value="1"/>
</dbReference>